<name>A0ABQ4BC67_9ACTN</name>
<dbReference type="Proteomes" id="UP000624709">
    <property type="component" value="Unassembled WGS sequence"/>
</dbReference>
<gene>
    <name evidence="2" type="ORF">Apa02nite_042800</name>
</gene>
<feature type="domain" description="Nitroreductase" evidence="1">
    <location>
        <begin position="120"/>
        <end position="300"/>
    </location>
</feature>
<keyword evidence="3" id="KW-1185">Reference proteome</keyword>
<dbReference type="NCBIfam" id="NF047509">
    <property type="entry name" value="Rv3131_FMN_oxido"/>
    <property type="match status" value="1"/>
</dbReference>
<sequence length="334" mass="36311">MTMSVPPARGILTECVRVATAAPSLHNSQPWLFRIVGAAIEVYADPSRRLPVADPDGREQLLSVGAAVFTLRVAVRRAGYAVRIEAFPSAEDPALAARVTAVRPTRVDRDIETLAAAIPHRHTNRAPFANVPVPPEPLRQIRAAARREGTALTVADAHARDAILEMARSADRRLKARPDYLAELSHWTGSQVRHDGVPSWAVGPWDALETVPIRDFGQFVPGPRTSEPFEPHPTIVVLATDSDTPRDWLRAGQALQRVLLTATWLGLATTPISQPVEVPSVRRMLTTPPTRAQMVLRIGYGRMTGRTPRRPLTEVLLAGENVTGRGTGGVATAR</sequence>
<comment type="caution">
    <text evidence="2">The sequence shown here is derived from an EMBL/GenBank/DDBJ whole genome shotgun (WGS) entry which is preliminary data.</text>
</comment>
<organism evidence="2 3">
    <name type="scientific">Actinoplanes palleronii</name>
    <dbReference type="NCBI Taxonomy" id="113570"/>
    <lineage>
        <taxon>Bacteria</taxon>
        <taxon>Bacillati</taxon>
        <taxon>Actinomycetota</taxon>
        <taxon>Actinomycetes</taxon>
        <taxon>Micromonosporales</taxon>
        <taxon>Micromonosporaceae</taxon>
        <taxon>Actinoplanes</taxon>
    </lineage>
</organism>
<reference evidence="2 3" key="1">
    <citation type="submission" date="2021-01" db="EMBL/GenBank/DDBJ databases">
        <title>Whole genome shotgun sequence of Actinoplanes palleronii NBRC 14916.</title>
        <authorList>
            <person name="Komaki H."/>
            <person name="Tamura T."/>
        </authorList>
    </citation>
    <scope>NUCLEOTIDE SEQUENCE [LARGE SCALE GENOMIC DNA]</scope>
    <source>
        <strain evidence="2 3">NBRC 14916</strain>
    </source>
</reference>
<dbReference type="SUPFAM" id="SSF55469">
    <property type="entry name" value="FMN-dependent nitroreductase-like"/>
    <property type="match status" value="2"/>
</dbReference>
<evidence type="ECO:0000313" key="2">
    <source>
        <dbReference type="EMBL" id="GIE68172.1"/>
    </source>
</evidence>
<dbReference type="PANTHER" id="PTHR23026:SF123">
    <property type="entry name" value="NAD(P)H NITROREDUCTASE RV3131-RELATED"/>
    <property type="match status" value="1"/>
</dbReference>
<dbReference type="InterPro" id="IPR029479">
    <property type="entry name" value="Nitroreductase"/>
</dbReference>
<dbReference type="InterPro" id="IPR000415">
    <property type="entry name" value="Nitroreductase-like"/>
</dbReference>
<evidence type="ECO:0000259" key="1">
    <source>
        <dbReference type="Pfam" id="PF00881"/>
    </source>
</evidence>
<dbReference type="EMBL" id="BOMS01000057">
    <property type="protein sequence ID" value="GIE68172.1"/>
    <property type="molecule type" value="Genomic_DNA"/>
</dbReference>
<evidence type="ECO:0000313" key="3">
    <source>
        <dbReference type="Proteomes" id="UP000624709"/>
    </source>
</evidence>
<proteinExistence type="predicted"/>
<dbReference type="Pfam" id="PF00881">
    <property type="entry name" value="Nitroreductase"/>
    <property type="match status" value="1"/>
</dbReference>
<protein>
    <submittedName>
        <fullName evidence="2">Nitroreductase</fullName>
    </submittedName>
</protein>
<dbReference type="PANTHER" id="PTHR23026">
    <property type="entry name" value="NADPH NITROREDUCTASE"/>
    <property type="match status" value="1"/>
</dbReference>
<dbReference type="InterPro" id="IPR050627">
    <property type="entry name" value="Nitroreductase/BluB"/>
</dbReference>
<dbReference type="Gene3D" id="3.40.109.10">
    <property type="entry name" value="NADH Oxidase"/>
    <property type="match status" value="1"/>
</dbReference>
<accession>A0ABQ4BC67</accession>
<dbReference type="RefSeq" id="WP_203826538.1">
    <property type="nucleotide sequence ID" value="NZ_BAAATY010000003.1"/>
</dbReference>